<evidence type="ECO:0000256" key="3">
    <source>
        <dbReference type="ARBA" id="ARBA00022692"/>
    </source>
</evidence>
<evidence type="ECO:0000256" key="5">
    <source>
        <dbReference type="ARBA" id="ARBA00023040"/>
    </source>
</evidence>
<comment type="caution">
    <text evidence="13">The sequence shown here is derived from an EMBL/GenBank/DDBJ whole genome shotgun (WGS) entry which is preliminary data.</text>
</comment>
<evidence type="ECO:0000313" key="13">
    <source>
        <dbReference type="EMBL" id="KAK2145674.1"/>
    </source>
</evidence>
<dbReference type="Pfam" id="PF07562">
    <property type="entry name" value="NCD3G"/>
    <property type="match status" value="1"/>
</dbReference>
<dbReference type="GO" id="GO:0005886">
    <property type="term" value="C:plasma membrane"/>
    <property type="evidence" value="ECO:0007669"/>
    <property type="project" value="UniProtKB-SubCell"/>
</dbReference>
<evidence type="ECO:0000256" key="11">
    <source>
        <dbReference type="SAM" id="SignalP"/>
    </source>
</evidence>
<evidence type="ECO:0000256" key="4">
    <source>
        <dbReference type="ARBA" id="ARBA00022989"/>
    </source>
</evidence>
<dbReference type="InterPro" id="IPR011500">
    <property type="entry name" value="GPCR_3_9-Cys_dom"/>
</dbReference>
<dbReference type="AlphaFoldDB" id="A0AAD9MWK4"/>
<keyword evidence="5" id="KW-0297">G-protein coupled receptor</keyword>
<dbReference type="Gene3D" id="2.10.50.30">
    <property type="entry name" value="GPCR, family 3, nine cysteines domain"/>
    <property type="match status" value="1"/>
</dbReference>
<accession>A0AAD9MWK4</accession>
<keyword evidence="8" id="KW-0325">Glycoprotein</keyword>
<evidence type="ECO:0000256" key="7">
    <source>
        <dbReference type="ARBA" id="ARBA00023170"/>
    </source>
</evidence>
<dbReference type="Proteomes" id="UP001208570">
    <property type="component" value="Unassembled WGS sequence"/>
</dbReference>
<dbReference type="PANTHER" id="PTHR24060">
    <property type="entry name" value="METABOTROPIC GLUTAMATE RECEPTOR"/>
    <property type="match status" value="1"/>
</dbReference>
<feature type="chain" id="PRO_5042066423" description="G-protein coupled receptors family 3 profile domain-containing protein" evidence="11">
    <location>
        <begin position="30"/>
        <end position="750"/>
    </location>
</feature>
<keyword evidence="6 10" id="KW-0472">Membrane</keyword>
<evidence type="ECO:0000256" key="6">
    <source>
        <dbReference type="ARBA" id="ARBA00023136"/>
    </source>
</evidence>
<keyword evidence="2" id="KW-1003">Cell membrane</keyword>
<dbReference type="GO" id="GO:0004930">
    <property type="term" value="F:G protein-coupled receptor activity"/>
    <property type="evidence" value="ECO:0007669"/>
    <property type="project" value="UniProtKB-KW"/>
</dbReference>
<keyword evidence="3 10" id="KW-0812">Transmembrane</keyword>
<feature type="signal peptide" evidence="11">
    <location>
        <begin position="1"/>
        <end position="29"/>
    </location>
</feature>
<protein>
    <recommendedName>
        <fullName evidence="12">G-protein coupled receptors family 3 profile domain-containing protein</fullName>
    </recommendedName>
</protein>
<keyword evidence="11" id="KW-0732">Signal</keyword>
<feature type="transmembrane region" description="Helical" evidence="10">
    <location>
        <begin position="597"/>
        <end position="621"/>
    </location>
</feature>
<sequence length="750" mass="84693">MACPVFHIIINGIGVMLSLSLLDGDLVEAGNKPPASFVDFDRNSGEVHRFHEPGDLLLGAILPIHDYDERDPCGNKLRETGVVQHVEALRYAIDLVNRNQSILPGLTLGLVVLDDCATSVTALGQALHFMPIHSTAREEFDFYPVIGVIGSESSPASVMIANVLGMFGIPQISPTASSDLLSDKERFPYFLRMVPPDRYQVHSIIDLIQHFNWTYISAVYSKGGFGESALELFLDIAPKYGICVGSVIGIKQSERNKWALFDQALNTLLDAGAKVVILFTDQDVTRGILKATKQARLTDSFVWIGSDGMGINIDDLDGVEEEALGALLFKSYSIEVADFRDYFESLRPTDRDANPWMKAMWAELFHCRWDHDADSDRNLARCDPSLDITLAEDYFPEAANSILIDAVNVFAKALHDLIATRCPHSFNRPNWEKSARTWKYSLQNCTNGLHLLRYLRNISFDGHNGRIEFDQNGDILGMYEVLNFQHKDGRYVTEQIALWKVDTEKLSVNESEIRWGRNHSQSVPTSRCGDLCRRGQVYSYYKGTCCWECRTCRANEITMDNATKCVDCPLFEWPDQQTFDRCRPLEPYYLRWHHPAVIVFVLLSTLGVVYCTIVFVVYITHNNVRLIKSTSRELAYIILGGVTLQYVLLFIVVSKPSTFVCYITYMGFNVSFTVVYAALLTRTNRIYRIFYAGKRTKKLPPFTSPTSQVIIALILIGIQIIKRSPLSGDVEHLIFFAIEHSADQTVNFIL</sequence>
<evidence type="ECO:0000256" key="9">
    <source>
        <dbReference type="ARBA" id="ARBA00023224"/>
    </source>
</evidence>
<dbReference type="CDD" id="cd06362">
    <property type="entry name" value="PBP1_mGluR"/>
    <property type="match status" value="1"/>
</dbReference>
<feature type="domain" description="G-protein coupled receptors family 3 profile" evidence="12">
    <location>
        <begin position="596"/>
        <end position="721"/>
    </location>
</feature>
<dbReference type="InterPro" id="IPR038550">
    <property type="entry name" value="GPCR_3_9-Cys_sf"/>
</dbReference>
<dbReference type="InterPro" id="IPR017978">
    <property type="entry name" value="GPCR_3_C"/>
</dbReference>
<dbReference type="SUPFAM" id="SSF53822">
    <property type="entry name" value="Periplasmic binding protein-like I"/>
    <property type="match status" value="1"/>
</dbReference>
<evidence type="ECO:0000259" key="12">
    <source>
        <dbReference type="PROSITE" id="PS50259"/>
    </source>
</evidence>
<dbReference type="Pfam" id="PF00003">
    <property type="entry name" value="7tm_3"/>
    <property type="match status" value="1"/>
</dbReference>
<dbReference type="Pfam" id="PF01094">
    <property type="entry name" value="ANF_receptor"/>
    <property type="match status" value="1"/>
</dbReference>
<dbReference type="EMBL" id="JAODUP010000664">
    <property type="protein sequence ID" value="KAK2145674.1"/>
    <property type="molecule type" value="Genomic_DNA"/>
</dbReference>
<organism evidence="13 14">
    <name type="scientific">Paralvinella palmiformis</name>
    <dbReference type="NCBI Taxonomy" id="53620"/>
    <lineage>
        <taxon>Eukaryota</taxon>
        <taxon>Metazoa</taxon>
        <taxon>Spiralia</taxon>
        <taxon>Lophotrochozoa</taxon>
        <taxon>Annelida</taxon>
        <taxon>Polychaeta</taxon>
        <taxon>Sedentaria</taxon>
        <taxon>Canalipalpata</taxon>
        <taxon>Terebellida</taxon>
        <taxon>Terebelliformia</taxon>
        <taxon>Alvinellidae</taxon>
        <taxon>Paralvinella</taxon>
    </lineage>
</organism>
<keyword evidence="9" id="KW-0807">Transducer</keyword>
<feature type="transmembrane region" description="Helical" evidence="10">
    <location>
        <begin position="659"/>
        <end position="681"/>
    </location>
</feature>
<name>A0AAD9MWK4_9ANNE</name>
<dbReference type="InterPro" id="IPR050726">
    <property type="entry name" value="mGluR"/>
</dbReference>
<dbReference type="Gene3D" id="3.40.50.2300">
    <property type="match status" value="2"/>
</dbReference>
<keyword evidence="4 10" id="KW-1133">Transmembrane helix</keyword>
<dbReference type="PRINTS" id="PR00248">
    <property type="entry name" value="GPCRMGR"/>
</dbReference>
<dbReference type="InterPro" id="IPR001828">
    <property type="entry name" value="ANF_lig-bd_rcpt"/>
</dbReference>
<evidence type="ECO:0000256" key="8">
    <source>
        <dbReference type="ARBA" id="ARBA00023180"/>
    </source>
</evidence>
<keyword evidence="7" id="KW-0675">Receptor</keyword>
<evidence type="ECO:0000256" key="2">
    <source>
        <dbReference type="ARBA" id="ARBA00022475"/>
    </source>
</evidence>
<dbReference type="InterPro" id="IPR000337">
    <property type="entry name" value="GPCR_3"/>
</dbReference>
<feature type="transmembrane region" description="Helical" evidence="10">
    <location>
        <begin position="702"/>
        <end position="721"/>
    </location>
</feature>
<dbReference type="PROSITE" id="PS50259">
    <property type="entry name" value="G_PROTEIN_RECEP_F3_4"/>
    <property type="match status" value="1"/>
</dbReference>
<gene>
    <name evidence="13" type="ORF">LSH36_664g01035</name>
</gene>
<feature type="transmembrane region" description="Helical" evidence="10">
    <location>
        <begin position="633"/>
        <end position="653"/>
    </location>
</feature>
<reference evidence="13" key="1">
    <citation type="journal article" date="2023" name="Mol. Biol. Evol.">
        <title>Third-Generation Sequencing Reveals the Adaptive Role of the Epigenome in Three Deep-Sea Polychaetes.</title>
        <authorList>
            <person name="Perez M."/>
            <person name="Aroh O."/>
            <person name="Sun Y."/>
            <person name="Lan Y."/>
            <person name="Juniper S.K."/>
            <person name="Young C.R."/>
            <person name="Angers B."/>
            <person name="Qian P.Y."/>
        </authorList>
    </citation>
    <scope>NUCLEOTIDE SEQUENCE</scope>
    <source>
        <strain evidence="13">P08H-3</strain>
    </source>
</reference>
<keyword evidence="14" id="KW-1185">Reference proteome</keyword>
<proteinExistence type="predicted"/>
<evidence type="ECO:0000256" key="1">
    <source>
        <dbReference type="ARBA" id="ARBA00004651"/>
    </source>
</evidence>
<dbReference type="InterPro" id="IPR028082">
    <property type="entry name" value="Peripla_BP_I"/>
</dbReference>
<dbReference type="FunFam" id="3.40.50.2300:FF:000145">
    <property type="entry name" value="Glutamate receptor, metabotropic"/>
    <property type="match status" value="1"/>
</dbReference>
<evidence type="ECO:0000313" key="14">
    <source>
        <dbReference type="Proteomes" id="UP001208570"/>
    </source>
</evidence>
<comment type="subcellular location">
    <subcellularLocation>
        <location evidence="1">Cell membrane</location>
        <topology evidence="1">Multi-pass membrane protein</topology>
    </subcellularLocation>
</comment>
<evidence type="ECO:0000256" key="10">
    <source>
        <dbReference type="SAM" id="Phobius"/>
    </source>
</evidence>